<dbReference type="AlphaFoldDB" id="A0A4C1ZY27"/>
<protein>
    <submittedName>
        <fullName evidence="3">Uncharacterized protein</fullName>
    </submittedName>
</protein>
<dbReference type="OrthoDB" id="7451643at2759"/>
<name>A0A4C1ZY27_EUMVA</name>
<evidence type="ECO:0000256" key="1">
    <source>
        <dbReference type="SAM" id="MobiDB-lite"/>
    </source>
</evidence>
<feature type="region of interest" description="Disordered" evidence="1">
    <location>
        <begin position="1"/>
        <end position="26"/>
    </location>
</feature>
<reference evidence="3 4" key="1">
    <citation type="journal article" date="2019" name="Commun. Biol.">
        <title>The bagworm genome reveals a unique fibroin gene that provides high tensile strength.</title>
        <authorList>
            <person name="Kono N."/>
            <person name="Nakamura H."/>
            <person name="Ohtoshi R."/>
            <person name="Tomita M."/>
            <person name="Numata K."/>
            <person name="Arakawa K."/>
        </authorList>
    </citation>
    <scope>NUCLEOTIDE SEQUENCE [LARGE SCALE GENOMIC DNA]</scope>
</reference>
<accession>A0A4C1ZY27</accession>
<evidence type="ECO:0000256" key="2">
    <source>
        <dbReference type="SAM" id="Phobius"/>
    </source>
</evidence>
<keyword evidence="2" id="KW-0812">Transmembrane</keyword>
<keyword evidence="4" id="KW-1185">Reference proteome</keyword>
<sequence length="108" mass="12779">MLVYTSATQPGKHPGKQHGEQPGGLACQTRCSHRVATRQSMPSMADIMDVDIVAAITVGLTYFYWKKQSDRQRTVRKEECRRRWWMIKIHQNRTRYVFSDRNSMPEWY</sequence>
<feature type="transmembrane region" description="Helical" evidence="2">
    <location>
        <begin position="47"/>
        <end position="65"/>
    </location>
</feature>
<evidence type="ECO:0000313" key="4">
    <source>
        <dbReference type="Proteomes" id="UP000299102"/>
    </source>
</evidence>
<proteinExistence type="predicted"/>
<evidence type="ECO:0000313" key="3">
    <source>
        <dbReference type="EMBL" id="GBP93366.1"/>
    </source>
</evidence>
<dbReference type="Proteomes" id="UP000299102">
    <property type="component" value="Unassembled WGS sequence"/>
</dbReference>
<keyword evidence="2" id="KW-1133">Transmembrane helix</keyword>
<comment type="caution">
    <text evidence="3">The sequence shown here is derived from an EMBL/GenBank/DDBJ whole genome shotgun (WGS) entry which is preliminary data.</text>
</comment>
<gene>
    <name evidence="3" type="ORF">EVAR_85177_1</name>
</gene>
<dbReference type="EMBL" id="BGZK01002366">
    <property type="protein sequence ID" value="GBP93366.1"/>
    <property type="molecule type" value="Genomic_DNA"/>
</dbReference>
<organism evidence="3 4">
    <name type="scientific">Eumeta variegata</name>
    <name type="common">Bagworm moth</name>
    <name type="synonym">Eumeta japonica</name>
    <dbReference type="NCBI Taxonomy" id="151549"/>
    <lineage>
        <taxon>Eukaryota</taxon>
        <taxon>Metazoa</taxon>
        <taxon>Ecdysozoa</taxon>
        <taxon>Arthropoda</taxon>
        <taxon>Hexapoda</taxon>
        <taxon>Insecta</taxon>
        <taxon>Pterygota</taxon>
        <taxon>Neoptera</taxon>
        <taxon>Endopterygota</taxon>
        <taxon>Lepidoptera</taxon>
        <taxon>Glossata</taxon>
        <taxon>Ditrysia</taxon>
        <taxon>Tineoidea</taxon>
        <taxon>Psychidae</taxon>
        <taxon>Oiketicinae</taxon>
        <taxon>Eumeta</taxon>
    </lineage>
</organism>
<keyword evidence="2" id="KW-0472">Membrane</keyword>